<comment type="subcellular location">
    <subcellularLocation>
        <location evidence="1">Membrane</location>
        <topology evidence="1">Single-pass membrane protein</topology>
    </subcellularLocation>
</comment>
<accession>A0A022Q085</accession>
<dbReference type="eggNOG" id="KOG0156">
    <property type="taxonomic scope" value="Eukaryota"/>
</dbReference>
<keyword evidence="6" id="KW-1133">Transmembrane helix</keyword>
<dbReference type="InterPro" id="IPR036396">
    <property type="entry name" value="Cyt_P450_sf"/>
</dbReference>
<dbReference type="STRING" id="4155.A0A022Q085"/>
<dbReference type="GO" id="GO:0005506">
    <property type="term" value="F:iron ion binding"/>
    <property type="evidence" value="ECO:0007669"/>
    <property type="project" value="InterPro"/>
</dbReference>
<feature type="non-terminal residue" evidence="11">
    <location>
        <position position="1"/>
    </location>
</feature>
<proteinExistence type="inferred from homology"/>
<dbReference type="Gene3D" id="1.10.630.10">
    <property type="entry name" value="Cytochrome P450"/>
    <property type="match status" value="2"/>
</dbReference>
<evidence type="ECO:0000256" key="6">
    <source>
        <dbReference type="ARBA" id="ARBA00022989"/>
    </source>
</evidence>
<dbReference type="Proteomes" id="UP000030748">
    <property type="component" value="Unassembled WGS sequence"/>
</dbReference>
<keyword evidence="7" id="KW-0560">Oxidoreductase</keyword>
<dbReference type="PRINTS" id="PR00463">
    <property type="entry name" value="EP450I"/>
</dbReference>
<dbReference type="GO" id="GO:0016705">
    <property type="term" value="F:oxidoreductase activity, acting on paired donors, with incorporation or reduction of molecular oxygen"/>
    <property type="evidence" value="ECO:0007669"/>
    <property type="project" value="InterPro"/>
</dbReference>
<dbReference type="PANTHER" id="PTHR47955">
    <property type="entry name" value="CYTOCHROME P450 FAMILY 71 PROTEIN"/>
    <property type="match status" value="1"/>
</dbReference>
<keyword evidence="8" id="KW-0408">Iron</keyword>
<organism evidence="11 12">
    <name type="scientific">Erythranthe guttata</name>
    <name type="common">Yellow monkey flower</name>
    <name type="synonym">Mimulus guttatus</name>
    <dbReference type="NCBI Taxonomy" id="4155"/>
    <lineage>
        <taxon>Eukaryota</taxon>
        <taxon>Viridiplantae</taxon>
        <taxon>Streptophyta</taxon>
        <taxon>Embryophyta</taxon>
        <taxon>Tracheophyta</taxon>
        <taxon>Spermatophyta</taxon>
        <taxon>Magnoliopsida</taxon>
        <taxon>eudicotyledons</taxon>
        <taxon>Gunneridae</taxon>
        <taxon>Pentapetalae</taxon>
        <taxon>asterids</taxon>
        <taxon>lamiids</taxon>
        <taxon>Lamiales</taxon>
        <taxon>Phrymaceae</taxon>
        <taxon>Erythranthe</taxon>
    </lineage>
</organism>
<dbReference type="InterPro" id="IPR001128">
    <property type="entry name" value="Cyt_P450"/>
</dbReference>
<dbReference type="GO" id="GO:0004497">
    <property type="term" value="F:monooxygenase activity"/>
    <property type="evidence" value="ECO:0007669"/>
    <property type="project" value="UniProtKB-KW"/>
</dbReference>
<evidence type="ECO:0000256" key="8">
    <source>
        <dbReference type="ARBA" id="ARBA00023004"/>
    </source>
</evidence>
<evidence type="ECO:0000313" key="12">
    <source>
        <dbReference type="Proteomes" id="UP000030748"/>
    </source>
</evidence>
<dbReference type="GO" id="GO:0016491">
    <property type="term" value="F:oxidoreductase activity"/>
    <property type="evidence" value="ECO:0000318"/>
    <property type="project" value="GO_Central"/>
</dbReference>
<evidence type="ECO:0000256" key="10">
    <source>
        <dbReference type="ARBA" id="ARBA00023136"/>
    </source>
</evidence>
<evidence type="ECO:0000256" key="2">
    <source>
        <dbReference type="ARBA" id="ARBA00010617"/>
    </source>
</evidence>
<evidence type="ECO:0000313" key="11">
    <source>
        <dbReference type="EMBL" id="EYU21952.1"/>
    </source>
</evidence>
<dbReference type="EMBL" id="KI632217">
    <property type="protein sequence ID" value="EYU21952.1"/>
    <property type="molecule type" value="Genomic_DNA"/>
</dbReference>
<gene>
    <name evidence="11" type="ORF">MIMGU_mgv1a023648mg</name>
</gene>
<name>A0A022Q085_ERYGU</name>
<evidence type="ECO:0000256" key="5">
    <source>
        <dbReference type="ARBA" id="ARBA00022723"/>
    </source>
</evidence>
<keyword evidence="4" id="KW-0812">Transmembrane</keyword>
<keyword evidence="10" id="KW-0472">Membrane</keyword>
<dbReference type="InterPro" id="IPR002401">
    <property type="entry name" value="Cyt_P450_E_grp-I"/>
</dbReference>
<evidence type="ECO:0000256" key="9">
    <source>
        <dbReference type="ARBA" id="ARBA00023033"/>
    </source>
</evidence>
<keyword evidence="12" id="KW-1185">Reference proteome</keyword>
<dbReference type="SUPFAM" id="SSF48264">
    <property type="entry name" value="Cytochrome P450"/>
    <property type="match status" value="1"/>
</dbReference>
<evidence type="ECO:0000256" key="7">
    <source>
        <dbReference type="ARBA" id="ARBA00023002"/>
    </source>
</evidence>
<dbReference type="GO" id="GO:0016020">
    <property type="term" value="C:membrane"/>
    <property type="evidence" value="ECO:0007669"/>
    <property type="project" value="UniProtKB-SubCell"/>
</dbReference>
<keyword evidence="9" id="KW-0503">Monooxygenase</keyword>
<dbReference type="GO" id="GO:0020037">
    <property type="term" value="F:heme binding"/>
    <property type="evidence" value="ECO:0007669"/>
    <property type="project" value="InterPro"/>
</dbReference>
<keyword evidence="3" id="KW-0349">Heme</keyword>
<reference evidence="11 12" key="1">
    <citation type="journal article" date="2013" name="Proc. Natl. Acad. Sci. U.S.A.">
        <title>Fine-scale variation in meiotic recombination in Mimulus inferred from population shotgun sequencing.</title>
        <authorList>
            <person name="Hellsten U."/>
            <person name="Wright K.M."/>
            <person name="Jenkins J."/>
            <person name="Shu S."/>
            <person name="Yuan Y."/>
            <person name="Wessler S.R."/>
            <person name="Schmutz J."/>
            <person name="Willis J.H."/>
            <person name="Rokhsar D.S."/>
        </authorList>
    </citation>
    <scope>NUCLEOTIDE SEQUENCE [LARGE SCALE GENOMIC DNA]</scope>
    <source>
        <strain evidence="12">cv. DUN x IM62</strain>
    </source>
</reference>
<dbReference type="AlphaFoldDB" id="A0A022Q085"/>
<evidence type="ECO:0000256" key="4">
    <source>
        <dbReference type="ARBA" id="ARBA00022692"/>
    </source>
</evidence>
<dbReference type="PANTHER" id="PTHR47955:SF9">
    <property type="entry name" value="PREMNASPIRODIENE OXYGENASE-LIKE"/>
    <property type="match status" value="1"/>
</dbReference>
<protein>
    <submittedName>
        <fullName evidence="11">Uncharacterized protein</fullName>
    </submittedName>
</protein>
<feature type="non-terminal residue" evidence="11">
    <location>
        <position position="358"/>
    </location>
</feature>
<comment type="similarity">
    <text evidence="2">Belongs to the cytochrome P450 family.</text>
</comment>
<sequence>AWKKPKYYEKLPPGPPKLPVIGNLNHLIGAGGLLYDTLSRLAKKYGPDVLHLQLGQVSAVVISSLHAAKQLLKDQDPSCTGRPESICAKIIWYDFTDIAKIIWYDFTDIAFSPYNEYWRQMRKICILELLSAKNVKSFGFIREEEVSRMIESIQSSSTAGESVDLTEKVFGLTSSITCRAVFGDVLKDQETLIYLLKKGIELAGRIELSPISFRLSRMRRKIDSILDVVVEKHKLKQSNTFAGGEDFVNVLIKMQRNGELRVPITNDNIKAVIFGVFSAGTESSSTTISWAMAELMRNPRVMEKLACREEGVMVNIWSMGRDPQYWDKPESFEPERFENSTLDFQVNNFEYLPFGAGK</sequence>
<dbReference type="Pfam" id="PF00067">
    <property type="entry name" value="p450"/>
    <property type="match status" value="2"/>
</dbReference>
<evidence type="ECO:0000256" key="1">
    <source>
        <dbReference type="ARBA" id="ARBA00004167"/>
    </source>
</evidence>
<keyword evidence="5" id="KW-0479">Metal-binding</keyword>
<evidence type="ECO:0000256" key="3">
    <source>
        <dbReference type="ARBA" id="ARBA00022617"/>
    </source>
</evidence>